<dbReference type="Gene3D" id="2.40.128.410">
    <property type="match status" value="1"/>
</dbReference>
<dbReference type="Proteomes" id="UP000319374">
    <property type="component" value="Chromosome"/>
</dbReference>
<evidence type="ECO:0000313" key="3">
    <source>
        <dbReference type="EMBL" id="BBL05376.1"/>
    </source>
</evidence>
<dbReference type="AlphaFoldDB" id="A0A4Y1WYP6"/>
<keyword evidence="2" id="KW-0732">Signal</keyword>
<reference evidence="4" key="1">
    <citation type="submission" date="2019-06" db="EMBL/GenBank/DDBJ databases">
        <title>Alistipes onderdonkii subsp. vulgaris subsp. nov., Alistipes dispar sp. nov. and Alistipes communis sp. nov., isolated from human faeces, and creation of Alistipes onderdonkii subsp. onderdonkii subsp. nov.</title>
        <authorList>
            <person name="Sakamoto M."/>
            <person name="Ikeyama N."/>
            <person name="Ogata Y."/>
            <person name="Suda W."/>
            <person name="Iino T."/>
            <person name="Hattori M."/>
            <person name="Ohkuma M."/>
        </authorList>
    </citation>
    <scope>NUCLEOTIDE SEQUENCE [LARGE SCALE GENOMIC DNA]</scope>
    <source>
        <strain evidence="4">5CPEGH6</strain>
    </source>
</reference>
<dbReference type="RefSeq" id="WP_141427380.1">
    <property type="nucleotide sequence ID" value="NZ_AP019736.1"/>
</dbReference>
<dbReference type="KEGG" id="ada:A5CPEGH6_00140"/>
<dbReference type="OrthoDB" id="982410at2"/>
<feature type="compositionally biased region" description="Basic and acidic residues" evidence="1">
    <location>
        <begin position="29"/>
        <end position="50"/>
    </location>
</feature>
<evidence type="ECO:0008006" key="5">
    <source>
        <dbReference type="Google" id="ProtNLM"/>
    </source>
</evidence>
<accession>A0A4Y1WYP6</accession>
<dbReference type="InterPro" id="IPR025347">
    <property type="entry name" value="DUF4251"/>
</dbReference>
<feature type="region of interest" description="Disordered" evidence="1">
    <location>
        <begin position="28"/>
        <end position="50"/>
    </location>
</feature>
<dbReference type="Pfam" id="PF14059">
    <property type="entry name" value="DUF4251"/>
    <property type="match status" value="1"/>
</dbReference>
<evidence type="ECO:0000313" key="4">
    <source>
        <dbReference type="Proteomes" id="UP000319374"/>
    </source>
</evidence>
<proteinExistence type="predicted"/>
<sequence>MIRFLLTIVVLFAGMTAEAQQSTVKRIYPKQEQKSENRSERRKAERKQRQSEKFIQAEIDSINYANALQALENLDFVLEADQLVFKRGMSVFVSTTTNFISVQNDKAVVQIAPFNAGGGPNGVGGITVEGLASNIQIKTDKRGTSYFSMSVMGKGISATVSITLPKGTDQASVTVNPNFHSNRITLNGTLMPAEKSRVFQGITF</sequence>
<feature type="chain" id="PRO_5021255133" description="DUF4251 domain-containing protein" evidence="2">
    <location>
        <begin position="20"/>
        <end position="204"/>
    </location>
</feature>
<dbReference type="GeneID" id="98671988"/>
<gene>
    <name evidence="3" type="ORF">A5CPEGH6_00140</name>
</gene>
<dbReference type="EMBL" id="AP019736">
    <property type="protein sequence ID" value="BBL05376.1"/>
    <property type="molecule type" value="Genomic_DNA"/>
</dbReference>
<protein>
    <recommendedName>
        <fullName evidence="5">DUF4251 domain-containing protein</fullName>
    </recommendedName>
</protein>
<evidence type="ECO:0000256" key="1">
    <source>
        <dbReference type="SAM" id="MobiDB-lite"/>
    </source>
</evidence>
<name>A0A4Y1WYP6_9BACT</name>
<organism evidence="3 4">
    <name type="scientific">Alistipes dispar</name>
    <dbReference type="NCBI Taxonomy" id="2585119"/>
    <lineage>
        <taxon>Bacteria</taxon>
        <taxon>Pseudomonadati</taxon>
        <taxon>Bacteroidota</taxon>
        <taxon>Bacteroidia</taxon>
        <taxon>Bacteroidales</taxon>
        <taxon>Rikenellaceae</taxon>
        <taxon>Alistipes</taxon>
    </lineage>
</organism>
<keyword evidence="4" id="KW-1185">Reference proteome</keyword>
<evidence type="ECO:0000256" key="2">
    <source>
        <dbReference type="SAM" id="SignalP"/>
    </source>
</evidence>
<feature type="signal peptide" evidence="2">
    <location>
        <begin position="1"/>
        <end position="19"/>
    </location>
</feature>